<reference evidence="1 2" key="1">
    <citation type="submission" date="2017-05" db="EMBL/GenBank/DDBJ databases">
        <authorList>
            <person name="Song R."/>
            <person name="Chenine A.L."/>
            <person name="Ruprecht R.M."/>
        </authorList>
    </citation>
    <scope>NUCLEOTIDE SEQUENCE [LARGE SCALE GENOMIC DNA]</scope>
    <source>
        <strain evidence="1">SW32</strain>
    </source>
</reference>
<accession>A0A240UKN7</accession>
<gene>
    <name evidence="1" type="ORF">B9H00_02400</name>
</gene>
<dbReference type="KEGG" id="kma:B9H00_02400"/>
<dbReference type="EMBL" id="CP021358">
    <property type="protein sequence ID" value="ART62064.1"/>
    <property type="molecule type" value="Genomic_DNA"/>
</dbReference>
<dbReference type="AlphaFoldDB" id="A0A240UKN7"/>
<protein>
    <submittedName>
        <fullName evidence="1">Nuclease</fullName>
    </submittedName>
</protein>
<dbReference type="PANTHER" id="PTHR35458">
    <property type="entry name" value="SLR0755 PROTEIN"/>
    <property type="match status" value="1"/>
</dbReference>
<dbReference type="Proteomes" id="UP000194457">
    <property type="component" value="Chromosome"/>
</dbReference>
<dbReference type="PANTHER" id="PTHR35458:SF8">
    <property type="entry name" value="SLR0650 PROTEIN"/>
    <property type="match status" value="1"/>
</dbReference>
<dbReference type="InterPro" id="IPR047140">
    <property type="entry name" value="LabA"/>
</dbReference>
<dbReference type="Gene3D" id="3.40.50.1010">
    <property type="entry name" value="5'-nuclease"/>
    <property type="match status" value="1"/>
</dbReference>
<dbReference type="GO" id="GO:0004540">
    <property type="term" value="F:RNA nuclease activity"/>
    <property type="evidence" value="ECO:0007669"/>
    <property type="project" value="InterPro"/>
</dbReference>
<sequence length="161" mass="18224">MARVALFADVQNIYYTARETFGCQVNYAALWRHAVGEDTVVAAYAYAIERHDPRQQQFQHALRDIGFEVRLKPFIQRRDGSAKGDWDVGITLDVFETSSEVDRVVLISGDGDFSELLDRIQQRFGVKTDVYGVQALTANALRQAADRFVPIEGALLQNTRR</sequence>
<evidence type="ECO:0000313" key="1">
    <source>
        <dbReference type="EMBL" id="ART62064.1"/>
    </source>
</evidence>
<organism evidence="1 2">
    <name type="scientific">Kushneria marisflavi</name>
    <dbReference type="NCBI Taxonomy" id="157779"/>
    <lineage>
        <taxon>Bacteria</taxon>
        <taxon>Pseudomonadati</taxon>
        <taxon>Pseudomonadota</taxon>
        <taxon>Gammaproteobacteria</taxon>
        <taxon>Oceanospirillales</taxon>
        <taxon>Halomonadaceae</taxon>
        <taxon>Kushneria</taxon>
    </lineage>
</organism>
<dbReference type="Pfam" id="PF01936">
    <property type="entry name" value="NYN"/>
    <property type="match status" value="1"/>
</dbReference>
<keyword evidence="2" id="KW-1185">Reference proteome</keyword>
<dbReference type="InterPro" id="IPR021139">
    <property type="entry name" value="NYN"/>
</dbReference>
<proteinExistence type="predicted"/>
<name>A0A240UKN7_9GAMM</name>
<dbReference type="RefSeq" id="WP_086899317.1">
    <property type="nucleotide sequence ID" value="NZ_CP021358.1"/>
</dbReference>
<evidence type="ECO:0000313" key="2">
    <source>
        <dbReference type="Proteomes" id="UP000194457"/>
    </source>
</evidence>
<dbReference type="OrthoDB" id="9794137at2"/>
<dbReference type="CDD" id="cd10911">
    <property type="entry name" value="PIN_LabA"/>
    <property type="match status" value="1"/>
</dbReference>